<proteinExistence type="predicted"/>
<evidence type="ECO:0000256" key="1">
    <source>
        <dbReference type="SAM" id="MobiDB-lite"/>
    </source>
</evidence>
<organism evidence="2 3">
    <name type="scientific">Fusarium mangiferae</name>
    <name type="common">Mango malformation disease fungus</name>
    <dbReference type="NCBI Taxonomy" id="192010"/>
    <lineage>
        <taxon>Eukaryota</taxon>
        <taxon>Fungi</taxon>
        <taxon>Dikarya</taxon>
        <taxon>Ascomycota</taxon>
        <taxon>Pezizomycotina</taxon>
        <taxon>Sordariomycetes</taxon>
        <taxon>Hypocreomycetidae</taxon>
        <taxon>Hypocreales</taxon>
        <taxon>Nectriaceae</taxon>
        <taxon>Fusarium</taxon>
        <taxon>Fusarium fujikuroi species complex</taxon>
    </lineage>
</organism>
<dbReference type="RefSeq" id="XP_041686124.1">
    <property type="nucleotide sequence ID" value="XM_041820222.1"/>
</dbReference>
<dbReference type="GeneID" id="65081907"/>
<evidence type="ECO:0000313" key="3">
    <source>
        <dbReference type="Proteomes" id="UP000184255"/>
    </source>
</evidence>
<keyword evidence="3" id="KW-1185">Reference proteome</keyword>
<accession>A0A1L7TX56</accession>
<name>A0A1L7TX56_FUSMA</name>
<dbReference type="EMBL" id="FCQH01000010">
    <property type="protein sequence ID" value="CVK99957.1"/>
    <property type="molecule type" value="Genomic_DNA"/>
</dbReference>
<reference evidence="3" key="1">
    <citation type="journal article" date="2016" name="Genome Biol. Evol.">
        <title>Comparative 'omics' of the Fusarium fujikuroi species complex highlights differences in genetic potential and metabolite synthesis.</title>
        <authorList>
            <person name="Niehaus E.-M."/>
            <person name="Muensterkoetter M."/>
            <person name="Proctor R.H."/>
            <person name="Brown D.W."/>
            <person name="Sharon A."/>
            <person name="Idan Y."/>
            <person name="Oren-Young L."/>
            <person name="Sieber C.M."/>
            <person name="Novak O."/>
            <person name="Pencik A."/>
            <person name="Tarkowska D."/>
            <person name="Hromadova K."/>
            <person name="Freeman S."/>
            <person name="Maymon M."/>
            <person name="Elazar M."/>
            <person name="Youssef S.A."/>
            <person name="El-Shabrawy E.S.M."/>
            <person name="Shalaby A.B.A."/>
            <person name="Houterman P."/>
            <person name="Brock N.L."/>
            <person name="Burkhardt I."/>
            <person name="Tsavkelova E.A."/>
            <person name="Dickschat J.S."/>
            <person name="Galuszka P."/>
            <person name="Gueldener U."/>
            <person name="Tudzynski B."/>
        </authorList>
    </citation>
    <scope>NUCLEOTIDE SEQUENCE [LARGE SCALE GENOMIC DNA]</scope>
    <source>
        <strain evidence="3">MRC7560</strain>
    </source>
</reference>
<dbReference type="VEuPathDB" id="FungiDB:FMAN_02636"/>
<feature type="compositionally biased region" description="Low complexity" evidence="1">
    <location>
        <begin position="157"/>
        <end position="166"/>
    </location>
</feature>
<feature type="region of interest" description="Disordered" evidence="1">
    <location>
        <begin position="157"/>
        <end position="184"/>
    </location>
</feature>
<evidence type="ECO:0000313" key="2">
    <source>
        <dbReference type="EMBL" id="CVK99957.1"/>
    </source>
</evidence>
<dbReference type="Proteomes" id="UP000184255">
    <property type="component" value="Unassembled WGS sequence"/>
</dbReference>
<comment type="caution">
    <text evidence="2">The sequence shown here is derived from an EMBL/GenBank/DDBJ whole genome shotgun (WGS) entry which is preliminary data.</text>
</comment>
<sequence>MPSHEEIGKEQRQHDISIAHSFTLLHRHLQKTHTLPWLPCFVDRYPTSTIQKTHFCFVNTTYTHLPDLADTAYTHIYPASSISMYHPYYRGGGRSPRCHCCNAPGHTSANQPALHPLRCRGGDSSRYGGCCPGGLVFVPQALRPTLLSLPMLLPPLKNNNKKTPPSQGHPVCLPSEARKHQSLI</sequence>
<gene>
    <name evidence="2" type="ORF">FMAN_02636</name>
</gene>
<protein>
    <submittedName>
        <fullName evidence="2">Uncharacterized protein</fullName>
    </submittedName>
</protein>
<dbReference type="AlphaFoldDB" id="A0A1L7TX56"/>